<dbReference type="GO" id="GO:0005737">
    <property type="term" value="C:cytoplasm"/>
    <property type="evidence" value="ECO:0007669"/>
    <property type="project" value="TreeGrafter"/>
</dbReference>
<accession>C1BJI6</accession>
<proteinExistence type="evidence at transcript level"/>
<dbReference type="PROSITE" id="PS01003">
    <property type="entry name" value="TCTP_2"/>
    <property type="match status" value="1"/>
</dbReference>
<dbReference type="FunFam" id="2.170.150.10:FF:000002">
    <property type="entry name" value="Translationally-controlled tumor protein homolog"/>
    <property type="match status" value="1"/>
</dbReference>
<evidence type="ECO:0000259" key="3">
    <source>
        <dbReference type="PROSITE" id="PS51797"/>
    </source>
</evidence>
<dbReference type="PANTHER" id="PTHR11991">
    <property type="entry name" value="TRANSLATIONALLY CONTROLLED TUMOR PROTEIN-RELATED"/>
    <property type="match status" value="1"/>
</dbReference>
<dbReference type="GO" id="GO:0005509">
    <property type="term" value="F:calcium ion binding"/>
    <property type="evidence" value="ECO:0007669"/>
    <property type="project" value="TreeGrafter"/>
</dbReference>
<dbReference type="Gene3D" id="2.170.150.10">
    <property type="entry name" value="Metal Binding Protein, Guanine Nucleotide Exchange Factor, Chain A"/>
    <property type="match status" value="1"/>
</dbReference>
<evidence type="ECO:0000313" key="4">
    <source>
        <dbReference type="EMBL" id="ACO09189.1"/>
    </source>
</evidence>
<dbReference type="SUPFAM" id="SSF51316">
    <property type="entry name" value="Mss4-like"/>
    <property type="match status" value="1"/>
</dbReference>
<dbReference type="InterPro" id="IPR034737">
    <property type="entry name" value="TCTP"/>
</dbReference>
<dbReference type="PROSITE" id="PS01002">
    <property type="entry name" value="TCTP_1"/>
    <property type="match status" value="1"/>
</dbReference>
<protein>
    <recommendedName>
        <fullName evidence="1">Translationally-controlled tumor protein homolog</fullName>
    </recommendedName>
</protein>
<dbReference type="PROSITE" id="PS51797">
    <property type="entry name" value="TCTP_3"/>
    <property type="match status" value="1"/>
</dbReference>
<dbReference type="PANTHER" id="PTHR11991:SF0">
    <property type="entry name" value="TRANSLATIONALLY-CONTROLLED TUMOR PROTEIN"/>
    <property type="match status" value="1"/>
</dbReference>
<evidence type="ECO:0000256" key="1">
    <source>
        <dbReference type="ARBA" id="ARBA00014759"/>
    </source>
</evidence>
<dbReference type="AlphaFoldDB" id="C1BJI6"/>
<dbReference type="InterPro" id="IPR011057">
    <property type="entry name" value="Mss4-like_sf"/>
</dbReference>
<name>C1BJI6_OSMMO</name>
<dbReference type="InterPro" id="IPR018103">
    <property type="entry name" value="Translation_control_tumour_CS"/>
</dbReference>
<gene>
    <name evidence="4" type="primary">TCTP</name>
</gene>
<dbReference type="EMBL" id="BT075644">
    <property type="protein sequence ID" value="ACO10068.1"/>
    <property type="molecule type" value="mRNA"/>
</dbReference>
<feature type="domain" description="TCTP" evidence="3">
    <location>
        <begin position="1"/>
        <end position="171"/>
    </location>
</feature>
<comment type="similarity">
    <text evidence="2">Belongs to the TCTP family.</text>
</comment>
<organism evidence="4">
    <name type="scientific">Osmerus mordax</name>
    <name type="common">Rainbow smelt</name>
    <name type="synonym">Atherina mordax</name>
    <dbReference type="NCBI Taxonomy" id="8014"/>
    <lineage>
        <taxon>Eukaryota</taxon>
        <taxon>Metazoa</taxon>
        <taxon>Chordata</taxon>
        <taxon>Craniata</taxon>
        <taxon>Vertebrata</taxon>
        <taxon>Euteleostomi</taxon>
        <taxon>Actinopterygii</taxon>
        <taxon>Neopterygii</taxon>
        <taxon>Teleostei</taxon>
        <taxon>Stomiati</taxon>
        <taxon>Osmeriformes</taxon>
        <taxon>Osmeridae</taxon>
        <taxon>Osmerus</taxon>
    </lineage>
</organism>
<evidence type="ECO:0000256" key="2">
    <source>
        <dbReference type="PROSITE-ProRule" id="PRU01133"/>
    </source>
</evidence>
<dbReference type="InterPro" id="IPR011323">
    <property type="entry name" value="Mss4/transl-control_tumour"/>
</dbReference>
<reference evidence="4" key="1">
    <citation type="submission" date="2009-03" db="EMBL/GenBank/DDBJ databases">
        <title>Osmerus mordax full-length cDNAs.</title>
        <authorList>
            <person name="von Schalburg K."/>
            <person name="Leong J."/>
            <person name="Cooper G."/>
            <person name="Davidson W.S."/>
            <person name="Koop B.F."/>
        </authorList>
    </citation>
    <scope>NUCLEOTIDE SEQUENCE</scope>
    <source>
        <tissue evidence="4">Brain</tissue>
    </source>
</reference>
<sequence length="171" mass="18906">MIIYKCIITGDEMFSDSLKVKETPDGMMYEVTGKLTSRTDNIDDSLIGGNASAEGGDEGCAGSTVSGVDIVLNSNLQETTPYDKKAYSGYIKKYLKDVKAKLEETNPDRVKDFMAKAPACVKMILENIDKYQFFMGEGQNPDGMIGLLDYREDGVTPYMLFFKDGLEAEKV</sequence>
<dbReference type="EMBL" id="BT074765">
    <property type="protein sequence ID" value="ACO09189.1"/>
    <property type="molecule type" value="mRNA"/>
</dbReference>
<dbReference type="Pfam" id="PF00838">
    <property type="entry name" value="TCTP"/>
    <property type="match status" value="1"/>
</dbReference>
<dbReference type="InterPro" id="IPR018105">
    <property type="entry name" value="Translational_control_tumour_p"/>
</dbReference>
<dbReference type="PRINTS" id="PR01653">
    <property type="entry name" value="TCTPROTEIN"/>
</dbReference>